<proteinExistence type="predicted"/>
<dbReference type="AlphaFoldDB" id="A9G0L9"/>
<dbReference type="Gene3D" id="3.60.20.10">
    <property type="entry name" value="Glutamine Phosphoribosylpyrophosphate, subunit 1, domain 1"/>
    <property type="match status" value="1"/>
</dbReference>
<evidence type="ECO:0000256" key="2">
    <source>
        <dbReference type="SAM" id="MobiDB-lite"/>
    </source>
</evidence>
<dbReference type="eggNOG" id="COG0121">
    <property type="taxonomic scope" value="Bacteria"/>
</dbReference>
<dbReference type="InterPro" id="IPR029055">
    <property type="entry name" value="Ntn_hydrolases_N"/>
</dbReference>
<reference evidence="4 5" key="1">
    <citation type="journal article" date="2007" name="Nat. Biotechnol.">
        <title>Complete genome sequence of the myxobacterium Sorangium cellulosum.</title>
        <authorList>
            <person name="Schneiker S."/>
            <person name="Perlova O."/>
            <person name="Kaiser O."/>
            <person name="Gerth K."/>
            <person name="Alici A."/>
            <person name="Altmeyer M.O."/>
            <person name="Bartels D."/>
            <person name="Bekel T."/>
            <person name="Beyer S."/>
            <person name="Bode E."/>
            <person name="Bode H.B."/>
            <person name="Bolten C.J."/>
            <person name="Choudhuri J.V."/>
            <person name="Doss S."/>
            <person name="Elnakady Y.A."/>
            <person name="Frank B."/>
            <person name="Gaigalat L."/>
            <person name="Goesmann A."/>
            <person name="Groeger C."/>
            <person name="Gross F."/>
            <person name="Jelsbak L."/>
            <person name="Jelsbak L."/>
            <person name="Kalinowski J."/>
            <person name="Kegler C."/>
            <person name="Knauber T."/>
            <person name="Konietzny S."/>
            <person name="Kopp M."/>
            <person name="Krause L."/>
            <person name="Krug D."/>
            <person name="Linke B."/>
            <person name="Mahmud T."/>
            <person name="Martinez-Arias R."/>
            <person name="McHardy A.C."/>
            <person name="Merai M."/>
            <person name="Meyer F."/>
            <person name="Mormann S."/>
            <person name="Munoz-Dorado J."/>
            <person name="Perez J."/>
            <person name="Pradella S."/>
            <person name="Rachid S."/>
            <person name="Raddatz G."/>
            <person name="Rosenau F."/>
            <person name="Rueckert C."/>
            <person name="Sasse F."/>
            <person name="Scharfe M."/>
            <person name="Schuster S.C."/>
            <person name="Suen G."/>
            <person name="Treuner-Lange A."/>
            <person name="Velicer G.J."/>
            <person name="Vorholter F.-J."/>
            <person name="Weissman K.J."/>
            <person name="Welch R.D."/>
            <person name="Wenzel S.C."/>
            <person name="Whitworth D.E."/>
            <person name="Wilhelm S."/>
            <person name="Wittmann C."/>
            <person name="Bloecker H."/>
            <person name="Puehler A."/>
            <person name="Mueller R."/>
        </authorList>
    </citation>
    <scope>NUCLEOTIDE SEQUENCE [LARGE SCALE GENOMIC DNA]</scope>
    <source>
        <strain evidence="5">So ce56</strain>
    </source>
</reference>
<evidence type="ECO:0000313" key="5">
    <source>
        <dbReference type="Proteomes" id="UP000002139"/>
    </source>
</evidence>
<dbReference type="EMBL" id="AM746676">
    <property type="protein sequence ID" value="CAN92412.1"/>
    <property type="molecule type" value="Genomic_DNA"/>
</dbReference>
<feature type="region of interest" description="Disordered" evidence="2">
    <location>
        <begin position="261"/>
        <end position="285"/>
    </location>
</feature>
<dbReference type="BioCyc" id="SCEL448385:SCE_RS11565-MONOMER"/>
<dbReference type="PANTHER" id="PTHR42824">
    <property type="entry name" value="GLUTAMINE AMIDOTRANSFERASE"/>
    <property type="match status" value="1"/>
</dbReference>
<protein>
    <submittedName>
        <fullName evidence="4">Amidotransferase</fullName>
    </submittedName>
</protein>
<keyword evidence="5" id="KW-1185">Reference proteome</keyword>
<sequence>MCELLGMVSNVPTDIVFSFTGLALRGGQTGPHADGWGVSLYDGLFARTFLESHPAFSSPLARFIRENPIHTALAIAHVRKMTRGGAALKNTHPFMRVLHRRHIVFAHNGTLPTVRDRKLHLETPVGDTDSEHAFCILLEAIRSSYGERYPADGRELGRTLYELGNELGADGVFNFLFADGEHLFARCGDHLSCILRQAPFGEATLVDADLKVNFNDLHGVGPDARMAVVATEPLTRDELWRKATPGTLWVFRAGELLATFPEPREGSGPELPGPSTLPGADGRAP</sequence>
<feature type="domain" description="Glutamine amidotransferase type-2" evidence="3">
    <location>
        <begin position="2"/>
        <end position="285"/>
    </location>
</feature>
<keyword evidence="1" id="KW-0315">Glutamine amidotransferase</keyword>
<evidence type="ECO:0000313" key="4">
    <source>
        <dbReference type="EMBL" id="CAN92412.1"/>
    </source>
</evidence>
<evidence type="ECO:0000259" key="3">
    <source>
        <dbReference type="PROSITE" id="PS51278"/>
    </source>
</evidence>
<evidence type="ECO:0000256" key="1">
    <source>
        <dbReference type="ARBA" id="ARBA00022962"/>
    </source>
</evidence>
<dbReference type="Pfam" id="PF13230">
    <property type="entry name" value="GATase_4"/>
    <property type="match status" value="1"/>
</dbReference>
<dbReference type="CDD" id="cd01908">
    <property type="entry name" value="YafJ"/>
    <property type="match status" value="1"/>
</dbReference>
<dbReference type="InterPro" id="IPR026869">
    <property type="entry name" value="EgtC-like"/>
</dbReference>
<organism evidence="4 5">
    <name type="scientific">Sorangium cellulosum (strain So ce56)</name>
    <name type="common">Polyangium cellulosum (strain So ce56)</name>
    <dbReference type="NCBI Taxonomy" id="448385"/>
    <lineage>
        <taxon>Bacteria</taxon>
        <taxon>Pseudomonadati</taxon>
        <taxon>Myxococcota</taxon>
        <taxon>Polyangia</taxon>
        <taxon>Polyangiales</taxon>
        <taxon>Polyangiaceae</taxon>
        <taxon>Sorangium</taxon>
    </lineage>
</organism>
<dbReference type="PROSITE" id="PS51278">
    <property type="entry name" value="GATASE_TYPE_2"/>
    <property type="match status" value="1"/>
</dbReference>
<dbReference type="STRING" id="448385.sce2253"/>
<gene>
    <name evidence="4" type="primary">yafJ</name>
    <name evidence="4" type="ordered locus">sce2253</name>
</gene>
<dbReference type="PANTHER" id="PTHR42824:SF1">
    <property type="entry name" value="GLUTAMINE AMIDOTRANSFERASE YAFJ-RELATED"/>
    <property type="match status" value="1"/>
</dbReference>
<dbReference type="InterPro" id="IPR017932">
    <property type="entry name" value="GATase_2_dom"/>
</dbReference>
<accession>A9G0L9</accession>
<dbReference type="SUPFAM" id="SSF56235">
    <property type="entry name" value="N-terminal nucleophile aminohydrolases (Ntn hydrolases)"/>
    <property type="match status" value="1"/>
</dbReference>
<dbReference type="RefSeq" id="WP_012234886.1">
    <property type="nucleotide sequence ID" value="NC_010162.1"/>
</dbReference>
<dbReference type="HOGENOM" id="CLU_059273_0_0_7"/>
<dbReference type="KEGG" id="scl:sce2253"/>
<name>A9G0L9_SORC5</name>
<dbReference type="Proteomes" id="UP000002139">
    <property type="component" value="Chromosome"/>
</dbReference>